<name>M7ALE5_CHEMY</name>
<organism evidence="4 5">
    <name type="scientific">Chelonia mydas</name>
    <name type="common">Green sea-turtle</name>
    <name type="synonym">Chelonia agassizi</name>
    <dbReference type="NCBI Taxonomy" id="8469"/>
    <lineage>
        <taxon>Eukaryota</taxon>
        <taxon>Metazoa</taxon>
        <taxon>Chordata</taxon>
        <taxon>Craniata</taxon>
        <taxon>Vertebrata</taxon>
        <taxon>Euteleostomi</taxon>
        <taxon>Archelosauria</taxon>
        <taxon>Testudinata</taxon>
        <taxon>Testudines</taxon>
        <taxon>Cryptodira</taxon>
        <taxon>Durocryptodira</taxon>
        <taxon>Americhelydia</taxon>
        <taxon>Chelonioidea</taxon>
        <taxon>Cheloniidae</taxon>
        <taxon>Chelonia</taxon>
    </lineage>
</organism>
<accession>M7ALE5</accession>
<dbReference type="SMART" id="SM00233">
    <property type="entry name" value="PH"/>
    <property type="match status" value="1"/>
</dbReference>
<dbReference type="GO" id="GO:0016020">
    <property type="term" value="C:membrane"/>
    <property type="evidence" value="ECO:0007669"/>
    <property type="project" value="UniProtKB-SubCell"/>
</dbReference>
<dbReference type="Pfam" id="PF00169">
    <property type="entry name" value="PH"/>
    <property type="match status" value="1"/>
</dbReference>
<dbReference type="PROSITE" id="PS50003">
    <property type="entry name" value="PH_DOMAIN"/>
    <property type="match status" value="1"/>
</dbReference>
<evidence type="ECO:0000259" key="3">
    <source>
        <dbReference type="PROSITE" id="PS50003"/>
    </source>
</evidence>
<dbReference type="Proteomes" id="UP000031443">
    <property type="component" value="Unassembled WGS sequence"/>
</dbReference>
<dbReference type="PANTHER" id="PTHR14309:SF10">
    <property type="entry name" value="PH DOMAIN-CONTAINING PROTEIN"/>
    <property type="match status" value="1"/>
</dbReference>
<dbReference type="Gene3D" id="2.30.29.30">
    <property type="entry name" value="Pleckstrin-homology domain (PH domain)/Phosphotyrosine-binding domain (PTB)"/>
    <property type="match status" value="1"/>
</dbReference>
<gene>
    <name evidence="4" type="ORF">UY3_17650</name>
</gene>
<evidence type="ECO:0000313" key="5">
    <source>
        <dbReference type="Proteomes" id="UP000031443"/>
    </source>
</evidence>
<comment type="subcellular location">
    <subcellularLocation>
        <location evidence="1">Membrane</location>
    </subcellularLocation>
</comment>
<dbReference type="EMBL" id="KB592215">
    <property type="protein sequence ID" value="EMP25279.1"/>
    <property type="molecule type" value="Genomic_DNA"/>
</dbReference>
<dbReference type="SUPFAM" id="SSF50729">
    <property type="entry name" value="PH domain-like"/>
    <property type="match status" value="1"/>
</dbReference>
<dbReference type="GO" id="GO:0045595">
    <property type="term" value="P:regulation of cell differentiation"/>
    <property type="evidence" value="ECO:0007669"/>
    <property type="project" value="TreeGrafter"/>
</dbReference>
<evidence type="ECO:0000313" key="4">
    <source>
        <dbReference type="EMBL" id="EMP25279.1"/>
    </source>
</evidence>
<dbReference type="STRING" id="8469.M7ALE5"/>
<protein>
    <submittedName>
        <fullName evidence="4">Cytochrome P450 2A4</fullName>
    </submittedName>
</protein>
<keyword evidence="5" id="KW-1185">Reference proteome</keyword>
<evidence type="ECO:0000256" key="1">
    <source>
        <dbReference type="ARBA" id="ARBA00004370"/>
    </source>
</evidence>
<proteinExistence type="predicted"/>
<dbReference type="InterPro" id="IPR039680">
    <property type="entry name" value="PLEKHB1/2"/>
</dbReference>
<dbReference type="PANTHER" id="PTHR14309">
    <property type="entry name" value="EXPRESSED PROTEIN"/>
    <property type="match status" value="1"/>
</dbReference>
<dbReference type="AlphaFoldDB" id="M7ALE5"/>
<reference evidence="5" key="1">
    <citation type="journal article" date="2013" name="Nat. Genet.">
        <title>The draft genomes of soft-shell turtle and green sea turtle yield insights into the development and evolution of the turtle-specific body plan.</title>
        <authorList>
            <person name="Wang Z."/>
            <person name="Pascual-Anaya J."/>
            <person name="Zadissa A."/>
            <person name="Li W."/>
            <person name="Niimura Y."/>
            <person name="Huang Z."/>
            <person name="Li C."/>
            <person name="White S."/>
            <person name="Xiong Z."/>
            <person name="Fang D."/>
            <person name="Wang B."/>
            <person name="Ming Y."/>
            <person name="Chen Y."/>
            <person name="Zheng Y."/>
            <person name="Kuraku S."/>
            <person name="Pignatelli M."/>
            <person name="Herrero J."/>
            <person name="Beal K."/>
            <person name="Nozawa M."/>
            <person name="Li Q."/>
            <person name="Wang J."/>
            <person name="Zhang H."/>
            <person name="Yu L."/>
            <person name="Shigenobu S."/>
            <person name="Wang J."/>
            <person name="Liu J."/>
            <person name="Flicek P."/>
            <person name="Searle S."/>
            <person name="Wang J."/>
            <person name="Kuratani S."/>
            <person name="Yin Y."/>
            <person name="Aken B."/>
            <person name="Zhang G."/>
            <person name="Irie N."/>
        </authorList>
    </citation>
    <scope>NUCLEOTIDE SEQUENCE [LARGE SCALE GENOMIC DNA]</scope>
</reference>
<sequence>MVWSSMSSSRIHQGYLRKYGGFLFKQWKEKFLFLSVDGSLQICRDAQSPAELGISLSTSCRAILEGSEICGLPRLPLGAQRGSCLGLSLSDGKFLLLLAPDNQECRQWLNILRKVKESFSQGSPARCKLHIDSPSRKCCWKEGGGGSPGTQSREATRSSLCKENCSPRCLRHGSQMHAGVKAACLLMGGAAAGPTMGYMVTSATASRPGEMHPPDFKELGYHPSACDSEASQYETLDYEGLDQDFDALDFGGYGFSYLRKIAKGIVLLTAVFSSKKLPGLKLCGLLKFSGSSEQSPEQCKQLCPGYGRLFSDKRHQELEQMVGRNQAPRTEDRLQLPCTNAVIHKIQRFTDQRTAHGD</sequence>
<evidence type="ECO:0000256" key="2">
    <source>
        <dbReference type="ARBA" id="ARBA00023136"/>
    </source>
</evidence>
<feature type="domain" description="PH" evidence="3">
    <location>
        <begin position="9"/>
        <end position="117"/>
    </location>
</feature>
<dbReference type="InterPro" id="IPR011993">
    <property type="entry name" value="PH-like_dom_sf"/>
</dbReference>
<dbReference type="InterPro" id="IPR001849">
    <property type="entry name" value="PH_domain"/>
</dbReference>
<keyword evidence="2" id="KW-0472">Membrane</keyword>